<dbReference type="HAMAP" id="MF_00469">
    <property type="entry name" value="TrhO"/>
    <property type="match status" value="1"/>
</dbReference>
<name>X1E0W2_9ZZZZ</name>
<dbReference type="InterPro" id="IPR040503">
    <property type="entry name" value="TRHO_N"/>
</dbReference>
<dbReference type="Pfam" id="PF12368">
    <property type="entry name" value="Rhodanese_C"/>
    <property type="match status" value="1"/>
</dbReference>
<dbReference type="PANTHER" id="PTHR43268">
    <property type="entry name" value="THIOSULFATE SULFURTRANSFERASE/RHODANESE-LIKE DOMAIN-CONTAINING PROTEIN 2"/>
    <property type="match status" value="1"/>
</dbReference>
<dbReference type="SMART" id="SM00450">
    <property type="entry name" value="RHOD"/>
    <property type="match status" value="1"/>
</dbReference>
<dbReference type="InterPro" id="IPR022111">
    <property type="entry name" value="Rhodanese_C"/>
</dbReference>
<dbReference type="CDD" id="cd01518">
    <property type="entry name" value="RHOD_YceA"/>
    <property type="match status" value="1"/>
</dbReference>
<dbReference type="InterPro" id="IPR020936">
    <property type="entry name" value="TrhO"/>
</dbReference>
<evidence type="ECO:0000259" key="1">
    <source>
        <dbReference type="PROSITE" id="PS50206"/>
    </source>
</evidence>
<gene>
    <name evidence="2" type="ORF">S01H4_49791</name>
</gene>
<protein>
    <recommendedName>
        <fullName evidence="1">Rhodanese domain-containing protein</fullName>
    </recommendedName>
</protein>
<dbReference type="SUPFAM" id="SSF52821">
    <property type="entry name" value="Rhodanese/Cell cycle control phosphatase"/>
    <property type="match status" value="1"/>
</dbReference>
<dbReference type="InterPro" id="IPR036873">
    <property type="entry name" value="Rhodanese-like_dom_sf"/>
</dbReference>
<accession>X1E0W2</accession>
<dbReference type="Pfam" id="PF17773">
    <property type="entry name" value="UPF0176_N"/>
    <property type="match status" value="1"/>
</dbReference>
<comment type="caution">
    <text evidence="2">The sequence shown here is derived from an EMBL/GenBank/DDBJ whole genome shotgun (WGS) entry which is preliminary data.</text>
</comment>
<evidence type="ECO:0000313" key="2">
    <source>
        <dbReference type="EMBL" id="GAH02303.1"/>
    </source>
</evidence>
<dbReference type="InterPro" id="IPR001763">
    <property type="entry name" value="Rhodanese-like_dom"/>
</dbReference>
<reference evidence="2" key="1">
    <citation type="journal article" date="2014" name="Front. Microbiol.">
        <title>High frequency of phylogenetically diverse reductive dehalogenase-homologous genes in deep subseafloor sedimentary metagenomes.</title>
        <authorList>
            <person name="Kawai M."/>
            <person name="Futagami T."/>
            <person name="Toyoda A."/>
            <person name="Takaki Y."/>
            <person name="Nishi S."/>
            <person name="Hori S."/>
            <person name="Arai W."/>
            <person name="Tsubouchi T."/>
            <person name="Morono Y."/>
            <person name="Uchiyama I."/>
            <person name="Ito T."/>
            <person name="Fujiyama A."/>
            <person name="Inagaki F."/>
            <person name="Takami H."/>
        </authorList>
    </citation>
    <scope>NUCLEOTIDE SEQUENCE</scope>
    <source>
        <strain evidence="2">Expedition CK06-06</strain>
    </source>
</reference>
<dbReference type="NCBIfam" id="NF001134">
    <property type="entry name" value="PRK00142.1-2"/>
    <property type="match status" value="1"/>
</dbReference>
<dbReference type="PANTHER" id="PTHR43268:SF3">
    <property type="entry name" value="RHODANESE-LIKE DOMAIN-CONTAINING PROTEIN 7-RELATED"/>
    <property type="match status" value="1"/>
</dbReference>
<proteinExistence type="inferred from homology"/>
<dbReference type="Pfam" id="PF00581">
    <property type="entry name" value="Rhodanese"/>
    <property type="match status" value="1"/>
</dbReference>
<sequence>KPLNYREIKMQKPTHLILAYYKFTPLADPKAEVKTHKKFFKDRDIVGRIYISEQGINGQVSGSNEDAQAYMDWMLSRPEFSGLDFKPEGHHCNIFERMTVKYREQLAALDYEKSNFTKQATHLNPEEWKQVLDEEEPIVLDVRNDYEWEVGHFKDAVSPPCKTFREFQDFANKLRENTDPNKKILMYCTGGIRCEAFSPFMKDLGFKNIYQLKGGVIGYGQKVGSRHWDGKLFVFDDRMTIPISDEETKTIGQCHCCKGPTSDFFNCANMDC</sequence>
<dbReference type="PROSITE" id="PS50206">
    <property type="entry name" value="RHODANESE_3"/>
    <property type="match status" value="1"/>
</dbReference>
<feature type="domain" description="Rhodanese" evidence="1">
    <location>
        <begin position="133"/>
        <end position="228"/>
    </location>
</feature>
<feature type="non-terminal residue" evidence="2">
    <location>
        <position position="272"/>
    </location>
</feature>
<dbReference type="EMBL" id="BART01028198">
    <property type="protein sequence ID" value="GAH02303.1"/>
    <property type="molecule type" value="Genomic_DNA"/>
</dbReference>
<dbReference type="Gene3D" id="3.40.250.10">
    <property type="entry name" value="Rhodanese-like domain"/>
    <property type="match status" value="1"/>
</dbReference>
<organism evidence="2">
    <name type="scientific">marine sediment metagenome</name>
    <dbReference type="NCBI Taxonomy" id="412755"/>
    <lineage>
        <taxon>unclassified sequences</taxon>
        <taxon>metagenomes</taxon>
        <taxon>ecological metagenomes</taxon>
    </lineage>
</organism>
<feature type="non-terminal residue" evidence="2">
    <location>
        <position position="1"/>
    </location>
</feature>
<dbReference type="Gene3D" id="3.30.70.100">
    <property type="match status" value="1"/>
</dbReference>
<dbReference type="NCBIfam" id="NF001135">
    <property type="entry name" value="PRK00142.1-3"/>
    <property type="match status" value="1"/>
</dbReference>
<dbReference type="AlphaFoldDB" id="X1E0W2"/>